<sequence>MSEVIIGRNAVLEALKSGREIEKITLAKGAEGSVKQIAARAREKRIPIYYSEKKRMDKTASGGAHQGVIAVVSDHRYCTVDDILDIARERGEDPFIVVLDGLEDPHNLGAIMRTAECAGVHGIVIPKRRSVSVTETVAKTSAGASEYMLCARVTNIAAELEKLKERGIWTAACDMGVDMYYDRDLTGPLAVVIGGEGTGISRLVKEKCDFTVSIPMKGRISSLNASNAAAVLIYEVVRQRNIYEKQR</sequence>
<dbReference type="InterPro" id="IPR029026">
    <property type="entry name" value="tRNA_m1G_MTases_N"/>
</dbReference>
<dbReference type="PANTHER" id="PTHR46429">
    <property type="entry name" value="23S RRNA (GUANOSINE-2'-O-)-METHYLTRANSFERASE RLMB"/>
    <property type="match status" value="1"/>
</dbReference>
<accession>A0A9D1N7I1</accession>
<dbReference type="CDD" id="cd18103">
    <property type="entry name" value="SpoU-like_RlmB"/>
    <property type="match status" value="1"/>
</dbReference>
<dbReference type="GO" id="GO:0003723">
    <property type="term" value="F:RNA binding"/>
    <property type="evidence" value="ECO:0007669"/>
    <property type="project" value="InterPro"/>
</dbReference>
<dbReference type="SUPFAM" id="SSF55315">
    <property type="entry name" value="L30e-like"/>
    <property type="match status" value="1"/>
</dbReference>
<name>A0A9D1N7I1_9FIRM</name>
<dbReference type="FunFam" id="3.40.1280.10:FF:000008">
    <property type="entry name" value="Group 3 RNA methyltransferase TrmH"/>
    <property type="match status" value="1"/>
</dbReference>
<evidence type="ECO:0000259" key="4">
    <source>
        <dbReference type="SMART" id="SM00967"/>
    </source>
</evidence>
<dbReference type="InterPro" id="IPR029064">
    <property type="entry name" value="Ribosomal_eL30-like_sf"/>
</dbReference>
<dbReference type="SUPFAM" id="SSF75217">
    <property type="entry name" value="alpha/beta knot"/>
    <property type="match status" value="1"/>
</dbReference>
<dbReference type="SMART" id="SM00967">
    <property type="entry name" value="SpoU_sub_bind"/>
    <property type="match status" value="1"/>
</dbReference>
<reference evidence="5" key="1">
    <citation type="submission" date="2020-10" db="EMBL/GenBank/DDBJ databases">
        <authorList>
            <person name="Gilroy R."/>
        </authorList>
    </citation>
    <scope>NUCLEOTIDE SEQUENCE</scope>
    <source>
        <strain evidence="5">ChiSjej4B22-8349</strain>
    </source>
</reference>
<dbReference type="InterPro" id="IPR013123">
    <property type="entry name" value="SpoU_subst-bd"/>
</dbReference>
<evidence type="ECO:0000256" key="1">
    <source>
        <dbReference type="ARBA" id="ARBA00007228"/>
    </source>
</evidence>
<keyword evidence="3" id="KW-0808">Transferase</keyword>
<dbReference type="NCBIfam" id="TIGR00186">
    <property type="entry name" value="rRNA_methyl_3"/>
    <property type="match status" value="1"/>
</dbReference>
<dbReference type="Gene3D" id="3.40.1280.10">
    <property type="match status" value="1"/>
</dbReference>
<dbReference type="InterPro" id="IPR001537">
    <property type="entry name" value="SpoU_MeTrfase"/>
</dbReference>
<comment type="caution">
    <text evidence="5">The sequence shown here is derived from an EMBL/GenBank/DDBJ whole genome shotgun (WGS) entry which is preliminary data.</text>
</comment>
<dbReference type="Gene3D" id="3.30.1330.30">
    <property type="match status" value="1"/>
</dbReference>
<keyword evidence="2" id="KW-0489">Methyltransferase</keyword>
<comment type="similarity">
    <text evidence="1">Belongs to the class IV-like SAM-binding methyltransferase superfamily. RNA methyltransferase TrmH family.</text>
</comment>
<reference evidence="5" key="2">
    <citation type="journal article" date="2021" name="PeerJ">
        <title>Extensive microbial diversity within the chicken gut microbiome revealed by metagenomics and culture.</title>
        <authorList>
            <person name="Gilroy R."/>
            <person name="Ravi A."/>
            <person name="Getino M."/>
            <person name="Pursley I."/>
            <person name="Horton D.L."/>
            <person name="Alikhan N.F."/>
            <person name="Baker D."/>
            <person name="Gharbi K."/>
            <person name="Hall N."/>
            <person name="Watson M."/>
            <person name="Adriaenssens E.M."/>
            <person name="Foster-Nyarko E."/>
            <person name="Jarju S."/>
            <person name="Secka A."/>
            <person name="Antonio M."/>
            <person name="Oren A."/>
            <person name="Chaudhuri R.R."/>
            <person name="La Ragione R."/>
            <person name="Hildebrand F."/>
            <person name="Pallen M.J."/>
        </authorList>
    </citation>
    <scope>NUCLEOTIDE SEQUENCE</scope>
    <source>
        <strain evidence="5">ChiSjej4B22-8349</strain>
    </source>
</reference>
<dbReference type="Pfam" id="PF08032">
    <property type="entry name" value="SpoU_sub_bind"/>
    <property type="match status" value="1"/>
</dbReference>
<dbReference type="GO" id="GO:0032259">
    <property type="term" value="P:methylation"/>
    <property type="evidence" value="ECO:0007669"/>
    <property type="project" value="UniProtKB-KW"/>
</dbReference>
<dbReference type="Pfam" id="PF00588">
    <property type="entry name" value="SpoU_methylase"/>
    <property type="match status" value="1"/>
</dbReference>
<dbReference type="PANTHER" id="PTHR46429:SF1">
    <property type="entry name" value="23S RRNA (GUANOSINE-2'-O-)-METHYLTRANSFERASE RLMB"/>
    <property type="match status" value="1"/>
</dbReference>
<dbReference type="GO" id="GO:0005829">
    <property type="term" value="C:cytosol"/>
    <property type="evidence" value="ECO:0007669"/>
    <property type="project" value="TreeGrafter"/>
</dbReference>
<evidence type="ECO:0000256" key="2">
    <source>
        <dbReference type="ARBA" id="ARBA00022603"/>
    </source>
</evidence>
<evidence type="ECO:0000313" key="6">
    <source>
        <dbReference type="Proteomes" id="UP000824130"/>
    </source>
</evidence>
<organism evidence="5 6">
    <name type="scientific">Candidatus Allocopromorpha excrementipullorum</name>
    <dbReference type="NCBI Taxonomy" id="2840743"/>
    <lineage>
        <taxon>Bacteria</taxon>
        <taxon>Bacillati</taxon>
        <taxon>Bacillota</taxon>
        <taxon>Clostridia</taxon>
        <taxon>Eubacteriales</taxon>
        <taxon>Eubacteriaceae</taxon>
        <taxon>Eubacteriaceae incertae sedis</taxon>
        <taxon>Candidatus Allocopromorpha</taxon>
    </lineage>
</organism>
<evidence type="ECO:0000256" key="3">
    <source>
        <dbReference type="ARBA" id="ARBA00022679"/>
    </source>
</evidence>
<feature type="domain" description="RNA 2-O ribose methyltransferase substrate binding" evidence="4">
    <location>
        <begin position="4"/>
        <end position="78"/>
    </location>
</feature>
<dbReference type="GO" id="GO:0008173">
    <property type="term" value="F:RNA methyltransferase activity"/>
    <property type="evidence" value="ECO:0007669"/>
    <property type="project" value="InterPro"/>
</dbReference>
<proteinExistence type="inferred from homology"/>
<gene>
    <name evidence="5" type="primary">rlmB</name>
    <name evidence="5" type="ORF">IAD25_07850</name>
</gene>
<dbReference type="AlphaFoldDB" id="A0A9D1N7I1"/>
<dbReference type="InterPro" id="IPR004441">
    <property type="entry name" value="rRNA_MeTrfase_TrmH"/>
</dbReference>
<dbReference type="Proteomes" id="UP000824130">
    <property type="component" value="Unassembled WGS sequence"/>
</dbReference>
<dbReference type="EMBL" id="DVOB01000163">
    <property type="protein sequence ID" value="HIU96599.1"/>
    <property type="molecule type" value="Genomic_DNA"/>
</dbReference>
<dbReference type="GO" id="GO:0006396">
    <property type="term" value="P:RNA processing"/>
    <property type="evidence" value="ECO:0007669"/>
    <property type="project" value="InterPro"/>
</dbReference>
<protein>
    <submittedName>
        <fullName evidence="5">23S rRNA (Guanosine(2251)-2'-O)-methyltransferase RlmB</fullName>
    </submittedName>
</protein>
<evidence type="ECO:0000313" key="5">
    <source>
        <dbReference type="EMBL" id="HIU96599.1"/>
    </source>
</evidence>
<dbReference type="InterPro" id="IPR029028">
    <property type="entry name" value="Alpha/beta_knot_MTases"/>
</dbReference>